<reference evidence="1 2" key="1">
    <citation type="journal article" date="2015" name="Genome Announc.">
        <title>Draft Genome Sequences of Marine Isolates of Thalassomonas viridans and Thalassomonas actiniarum.</title>
        <authorList>
            <person name="Olonade I."/>
            <person name="van Zyl L.J."/>
            <person name="Trindade M."/>
        </authorList>
    </citation>
    <scope>NUCLEOTIDE SEQUENCE [LARGE SCALE GENOMIC DNA]</scope>
    <source>
        <strain evidence="1 2">XOM25</strain>
    </source>
</reference>
<proteinExistence type="predicted"/>
<accession>A0AAE9Z8Y3</accession>
<keyword evidence="2" id="KW-1185">Reference proteome</keyword>
<dbReference type="AlphaFoldDB" id="A0AAE9Z8Y3"/>
<evidence type="ECO:0008006" key="3">
    <source>
        <dbReference type="Google" id="ProtNLM"/>
    </source>
</evidence>
<dbReference type="EMBL" id="CP059734">
    <property type="protein sequence ID" value="WDE08703.1"/>
    <property type="molecule type" value="Genomic_DNA"/>
</dbReference>
<dbReference type="InterPro" id="IPR012670">
    <property type="entry name" value="T3SS_YscI/HrpB"/>
</dbReference>
<dbReference type="KEGG" id="tvd:SG34_032875"/>
<evidence type="ECO:0000313" key="2">
    <source>
        <dbReference type="Proteomes" id="UP000032352"/>
    </source>
</evidence>
<dbReference type="Proteomes" id="UP000032352">
    <property type="component" value="Chromosome pTvir"/>
</dbReference>
<protein>
    <recommendedName>
        <fullName evidence="3">Type III secretion protein</fullName>
    </recommendedName>
</protein>
<dbReference type="RefSeq" id="WP_044842653.1">
    <property type="nucleotide sequence ID" value="NZ_CP059734.1"/>
</dbReference>
<name>A0AAE9Z8Y3_9GAMM</name>
<gene>
    <name evidence="1" type="ORF">SG34_032875</name>
</gene>
<evidence type="ECO:0000313" key="1">
    <source>
        <dbReference type="EMBL" id="WDE08703.1"/>
    </source>
</evidence>
<dbReference type="Pfam" id="PF17001">
    <property type="entry name" value="T3SS_basalb_I"/>
    <property type="match status" value="1"/>
</dbReference>
<organism evidence="1 2">
    <name type="scientific">Thalassomonas viridans</name>
    <dbReference type="NCBI Taxonomy" id="137584"/>
    <lineage>
        <taxon>Bacteria</taxon>
        <taxon>Pseudomonadati</taxon>
        <taxon>Pseudomonadota</taxon>
        <taxon>Gammaproteobacteria</taxon>
        <taxon>Alteromonadales</taxon>
        <taxon>Colwelliaceae</taxon>
        <taxon>Thalassomonas</taxon>
    </lineage>
</organism>
<reference evidence="1 2" key="2">
    <citation type="journal article" date="2022" name="Mar. Drugs">
        <title>Bioassay-Guided Fractionation Leads to the Detection of Cholic Acid Generated by the Rare Thalassomonas sp.</title>
        <authorList>
            <person name="Pheiffer F."/>
            <person name="Schneider Y.K."/>
            <person name="Hansen E.H."/>
            <person name="Andersen J.H."/>
            <person name="Isaksson J."/>
            <person name="Busche T."/>
            <person name="R C."/>
            <person name="Kalinowski J."/>
            <person name="Zyl L.V."/>
            <person name="Trindade M."/>
        </authorList>
    </citation>
    <scope>NUCLEOTIDE SEQUENCE [LARGE SCALE GENOMIC DNA]</scope>
    <source>
        <strain evidence="1 2">XOM25</strain>
    </source>
</reference>
<dbReference type="GO" id="GO:0030254">
    <property type="term" value="P:protein secretion by the type III secretion system"/>
    <property type="evidence" value="ECO:0007669"/>
    <property type="project" value="InterPro"/>
</dbReference>
<sequence length="169" mass="18472">METTAISSNQVSVDEQLTRTYQPFIKSQELASLPPVADPQAMLLFEQKLTIHEVQDTQLSKSGSEESGVCAAGEVRADGSCHTNDGRGSALSSGNGILGDKVLQKLDAIRQESLDSFESIQAVLNKDKLDSADLLKTQFEIQLWSLHQDVYSKITGTFDRNVDTLLKAQ</sequence>